<dbReference type="InterPro" id="IPR003439">
    <property type="entry name" value="ABC_transporter-like_ATP-bd"/>
</dbReference>
<dbReference type="GO" id="GO:0005524">
    <property type="term" value="F:ATP binding"/>
    <property type="evidence" value="ECO:0007669"/>
    <property type="project" value="UniProtKB-KW"/>
</dbReference>
<accession>A0ABS6D8Y3</accession>
<dbReference type="Proteomes" id="UP000723714">
    <property type="component" value="Unassembled WGS sequence"/>
</dbReference>
<evidence type="ECO:0000259" key="8">
    <source>
        <dbReference type="PROSITE" id="PS50893"/>
    </source>
</evidence>
<comment type="similarity">
    <text evidence="2">Belongs to the ABC transporter superfamily.</text>
</comment>
<dbReference type="InterPro" id="IPR050388">
    <property type="entry name" value="ABC_Ni/Peptide_Import"/>
</dbReference>
<keyword evidence="5" id="KW-0547">Nucleotide-binding</keyword>
<dbReference type="PANTHER" id="PTHR43297">
    <property type="entry name" value="OLIGOPEPTIDE TRANSPORT ATP-BINDING PROTEIN APPD"/>
    <property type="match status" value="1"/>
</dbReference>
<evidence type="ECO:0000256" key="2">
    <source>
        <dbReference type="ARBA" id="ARBA00005417"/>
    </source>
</evidence>
<keyword evidence="3" id="KW-0813">Transport</keyword>
<dbReference type="CDD" id="cd03257">
    <property type="entry name" value="ABC_NikE_OppD_transporters"/>
    <property type="match status" value="1"/>
</dbReference>
<keyword evidence="7" id="KW-0472">Membrane</keyword>
<keyword evidence="10" id="KW-1185">Reference proteome</keyword>
<dbReference type="InterPro" id="IPR013563">
    <property type="entry name" value="Oligopep_ABC_C"/>
</dbReference>
<keyword evidence="6 9" id="KW-0067">ATP-binding</keyword>
<evidence type="ECO:0000256" key="6">
    <source>
        <dbReference type="ARBA" id="ARBA00022840"/>
    </source>
</evidence>
<evidence type="ECO:0000256" key="5">
    <source>
        <dbReference type="ARBA" id="ARBA00022741"/>
    </source>
</evidence>
<dbReference type="EMBL" id="JABACJ020000020">
    <property type="protein sequence ID" value="MBU3877601.1"/>
    <property type="molecule type" value="Genomic_DNA"/>
</dbReference>
<dbReference type="InterPro" id="IPR017871">
    <property type="entry name" value="ABC_transporter-like_CS"/>
</dbReference>
<organism evidence="9 10">
    <name type="scientific">Faecalicatena faecalis</name>
    <dbReference type="NCBI Taxonomy" id="2726362"/>
    <lineage>
        <taxon>Bacteria</taxon>
        <taxon>Bacillati</taxon>
        <taxon>Bacillota</taxon>
        <taxon>Clostridia</taxon>
        <taxon>Lachnospirales</taxon>
        <taxon>Lachnospiraceae</taxon>
        <taxon>Faecalicatena</taxon>
    </lineage>
</organism>
<evidence type="ECO:0000256" key="3">
    <source>
        <dbReference type="ARBA" id="ARBA00022448"/>
    </source>
</evidence>
<protein>
    <submittedName>
        <fullName evidence="9">ABC transporter ATP-binding protein</fullName>
    </submittedName>
</protein>
<comment type="subcellular location">
    <subcellularLocation>
        <location evidence="1">Cell membrane</location>
        <topology evidence="1">Peripheral membrane protein</topology>
    </subcellularLocation>
</comment>
<evidence type="ECO:0000256" key="4">
    <source>
        <dbReference type="ARBA" id="ARBA00022475"/>
    </source>
</evidence>
<dbReference type="PROSITE" id="PS50893">
    <property type="entry name" value="ABC_TRANSPORTER_2"/>
    <property type="match status" value="1"/>
</dbReference>
<dbReference type="PROSITE" id="PS00211">
    <property type="entry name" value="ABC_TRANSPORTER_1"/>
    <property type="match status" value="1"/>
</dbReference>
<reference evidence="9 10" key="1">
    <citation type="submission" date="2021-06" db="EMBL/GenBank/DDBJ databases">
        <title>Faecalicatena sp. nov. isolated from porcine feces.</title>
        <authorList>
            <person name="Oh B.S."/>
            <person name="Lee J.H."/>
        </authorList>
    </citation>
    <scope>NUCLEOTIDE SEQUENCE [LARGE SCALE GENOMIC DNA]</scope>
    <source>
        <strain evidence="9 10">AGMB00832</strain>
    </source>
</reference>
<dbReference type="InterPro" id="IPR003593">
    <property type="entry name" value="AAA+_ATPase"/>
</dbReference>
<gene>
    <name evidence="9" type="ORF">HGO97_017500</name>
</gene>
<proteinExistence type="inferred from homology"/>
<dbReference type="SMART" id="SM00382">
    <property type="entry name" value="AAA"/>
    <property type="match status" value="1"/>
</dbReference>
<keyword evidence="4" id="KW-1003">Cell membrane</keyword>
<dbReference type="Pfam" id="PF00005">
    <property type="entry name" value="ABC_tran"/>
    <property type="match status" value="1"/>
</dbReference>
<comment type="caution">
    <text evidence="9">The sequence shown here is derived from an EMBL/GenBank/DDBJ whole genome shotgun (WGS) entry which is preliminary data.</text>
</comment>
<sequence>MIERELVMDELLKISNLSVEYRSGGKVAKAVNNLNLTIKKGQAMGLVGESGAGKTTTALSVMGLLPENIGMITEGDITYNGESLIQMKEKQKNNIRGKKISMVFANPLSSLNPVFTIGHQITMVLRKHKNLSEKDAKKEAAEILKLVGIPDYRMGDYPHQFSGGMRQRVGIAAALACSPELLIADEPTTALDVTIQAQILELMKDLQKNLNSSLLMITHNLGIIAELCQTVAVMYGGEVVEYGSVQEVFEHPSHWYTIGLLNAVPKLAGERQRLISIPGNVANAQMLPEGCKFHPRCSRCIEKCKAKRPDMICLNEKHYVQCWEAGGRNGEQ</sequence>
<feature type="domain" description="ABC transporter" evidence="8">
    <location>
        <begin position="12"/>
        <end position="261"/>
    </location>
</feature>
<evidence type="ECO:0000256" key="1">
    <source>
        <dbReference type="ARBA" id="ARBA00004202"/>
    </source>
</evidence>
<evidence type="ECO:0000313" key="9">
    <source>
        <dbReference type="EMBL" id="MBU3877601.1"/>
    </source>
</evidence>
<evidence type="ECO:0000313" key="10">
    <source>
        <dbReference type="Proteomes" id="UP000723714"/>
    </source>
</evidence>
<dbReference type="NCBIfam" id="TIGR01727">
    <property type="entry name" value="oligo_HPY"/>
    <property type="match status" value="1"/>
</dbReference>
<dbReference type="PANTHER" id="PTHR43297:SF2">
    <property type="entry name" value="DIPEPTIDE TRANSPORT ATP-BINDING PROTEIN DPPD"/>
    <property type="match status" value="1"/>
</dbReference>
<dbReference type="Pfam" id="PF08352">
    <property type="entry name" value="oligo_HPY"/>
    <property type="match status" value="1"/>
</dbReference>
<name>A0ABS6D8Y3_9FIRM</name>
<evidence type="ECO:0000256" key="7">
    <source>
        <dbReference type="ARBA" id="ARBA00023136"/>
    </source>
</evidence>